<reference evidence="2" key="2">
    <citation type="submission" date="2016-01" db="EMBL/GenBank/DDBJ databases">
        <title>Six Aerococcus type strain genome sequencing and assembly using PacBio and Illumina Hiseq.</title>
        <authorList>
            <person name="Carkaci D."/>
            <person name="Dargis R."/>
            <person name="Nielsen X.C."/>
            <person name="Skovgaard O."/>
            <person name="Fuursted K."/>
            <person name="Christensen J.J."/>
        </authorList>
    </citation>
    <scope>NUCLEOTIDE SEQUENCE [LARGE SCALE GENOMIC DNA]</scope>
    <source>
        <strain evidence="2">CCUG42038B</strain>
    </source>
</reference>
<organism evidence="1 2">
    <name type="scientific">Aerococcus urinaehominis</name>
    <dbReference type="NCBI Taxonomy" id="128944"/>
    <lineage>
        <taxon>Bacteria</taxon>
        <taxon>Bacillati</taxon>
        <taxon>Bacillota</taxon>
        <taxon>Bacilli</taxon>
        <taxon>Lactobacillales</taxon>
        <taxon>Aerococcaceae</taxon>
        <taxon>Aerococcus</taxon>
    </lineage>
</organism>
<dbReference type="RefSeq" id="WP_067980485.1">
    <property type="nucleotide sequence ID" value="NZ_CP014163.1"/>
</dbReference>
<dbReference type="InterPro" id="IPR001173">
    <property type="entry name" value="Glyco_trans_2-like"/>
</dbReference>
<keyword evidence="2" id="KW-1185">Reference proteome</keyword>
<proteinExistence type="predicted"/>
<dbReference type="PANTHER" id="PTHR22916:SF3">
    <property type="entry name" value="UDP-GLCNAC:BETAGAL BETA-1,3-N-ACETYLGLUCOSAMINYLTRANSFERASE-LIKE PROTEIN 1"/>
    <property type="match status" value="1"/>
</dbReference>
<protein>
    <submittedName>
        <fullName evidence="1">Uncharacterized protein</fullName>
    </submittedName>
</protein>
<sequence>MKVSIIMPVYNKEKFIEKSINSVLNQNFEDFELIIIDDGSTDSSKKIIEQFIDSRIKYIYQKNQGVSVARNKGIEVSKGEYISFIDADDTYEKSFLKEMLNTIDINEVAYCGHNNIYANKQSLENIEFINGNILINYLKNRTTPHTNSWLIKKSLINRHQIRFNEKLNWGEDMLFFIEVILNSEQVACERYLTNYYRLETNNLSEDNLDKIEKDIQWQEKAMKKIYMNSIYPNQEEAVNIIKGYRMPAAIIYRLLSNLKLLDKKELAEYIVKYSEQLKSIKINNGLKSVKLLVLLFYLKVRAIY</sequence>
<accession>A0A0X8FM75</accession>
<name>A0A0X8FM75_9LACT</name>
<dbReference type="Pfam" id="PF00535">
    <property type="entry name" value="Glycos_transf_2"/>
    <property type="match status" value="1"/>
</dbReference>
<dbReference type="AlphaFoldDB" id="A0A0X8FM75"/>
<evidence type="ECO:0000313" key="2">
    <source>
        <dbReference type="Proteomes" id="UP000062260"/>
    </source>
</evidence>
<gene>
    <name evidence="1" type="ORF">AWM75_07775</name>
</gene>
<dbReference type="Proteomes" id="UP000062260">
    <property type="component" value="Chromosome"/>
</dbReference>
<dbReference type="EMBL" id="CP014163">
    <property type="protein sequence ID" value="AMB99870.1"/>
    <property type="molecule type" value="Genomic_DNA"/>
</dbReference>
<dbReference type="STRING" id="128944.AWM75_07775"/>
<dbReference type="SUPFAM" id="SSF53448">
    <property type="entry name" value="Nucleotide-diphospho-sugar transferases"/>
    <property type="match status" value="1"/>
</dbReference>
<evidence type="ECO:0000313" key="1">
    <source>
        <dbReference type="EMBL" id="AMB99870.1"/>
    </source>
</evidence>
<dbReference type="OrthoDB" id="2136725at2"/>
<dbReference type="PANTHER" id="PTHR22916">
    <property type="entry name" value="GLYCOSYLTRANSFERASE"/>
    <property type="match status" value="1"/>
</dbReference>
<reference evidence="1 2" key="1">
    <citation type="journal article" date="2016" name="Genome Announc.">
        <title>Complete Genome Sequences of Aerococcus christensenii CCUG 28831T, Aerococcus sanguinicola CCUG 43001T, Aerococcus urinae CCUG 36881T, Aerococcus urinaeequi CCUG 28094T, Aerococcus urinaehominis CCUG 42038 BT, and Aerococcus viridans CCUG 4311T.</title>
        <authorList>
            <person name="Carkaci D."/>
            <person name="Dargis R."/>
            <person name="Nielsen X.C."/>
            <person name="Skovgaard O."/>
            <person name="Fuursted K."/>
            <person name="Christensen J.J."/>
        </authorList>
    </citation>
    <scope>NUCLEOTIDE SEQUENCE [LARGE SCALE GENOMIC DNA]</scope>
    <source>
        <strain evidence="1 2">CCUG42038B</strain>
    </source>
</reference>
<dbReference type="GO" id="GO:0016758">
    <property type="term" value="F:hexosyltransferase activity"/>
    <property type="evidence" value="ECO:0007669"/>
    <property type="project" value="UniProtKB-ARBA"/>
</dbReference>
<dbReference type="KEGG" id="auh:AWM75_07775"/>
<dbReference type="InterPro" id="IPR029044">
    <property type="entry name" value="Nucleotide-diphossugar_trans"/>
</dbReference>
<dbReference type="Gene3D" id="3.90.550.10">
    <property type="entry name" value="Spore Coat Polysaccharide Biosynthesis Protein SpsA, Chain A"/>
    <property type="match status" value="1"/>
</dbReference>